<gene>
    <name evidence="1" type="ORF">L195_g017861</name>
</gene>
<name>A0A2K3MV23_TRIPR</name>
<accession>A0A2K3MV23</accession>
<dbReference type="Proteomes" id="UP000236291">
    <property type="component" value="Unassembled WGS sequence"/>
</dbReference>
<comment type="caution">
    <text evidence="1">The sequence shown here is derived from an EMBL/GenBank/DDBJ whole genome shotgun (WGS) entry which is preliminary data.</text>
</comment>
<dbReference type="EMBL" id="ASHM01012722">
    <property type="protein sequence ID" value="PNX94683.1"/>
    <property type="molecule type" value="Genomic_DNA"/>
</dbReference>
<sequence length="74" mass="9027">MRRRRKRRPAVREEWWVSLIWRSICRRRDVGRWFYGDGVWRKKVVAWWDKGAADVVVLSEGEEVKIKAPMMLLL</sequence>
<proteinExistence type="predicted"/>
<reference evidence="1 2" key="1">
    <citation type="journal article" date="2014" name="Am. J. Bot.">
        <title>Genome assembly and annotation for red clover (Trifolium pratense; Fabaceae).</title>
        <authorList>
            <person name="Istvanek J."/>
            <person name="Jaros M."/>
            <person name="Krenek A."/>
            <person name="Repkova J."/>
        </authorList>
    </citation>
    <scope>NUCLEOTIDE SEQUENCE [LARGE SCALE GENOMIC DNA]</scope>
    <source>
        <strain evidence="2">cv. Tatra</strain>
        <tissue evidence="1">Young leaves</tissue>
    </source>
</reference>
<protein>
    <submittedName>
        <fullName evidence="1">Uncharacterized protein</fullName>
    </submittedName>
</protein>
<reference evidence="1 2" key="2">
    <citation type="journal article" date="2017" name="Front. Plant Sci.">
        <title>Gene Classification and Mining of Molecular Markers Useful in Red Clover (Trifolium pratense) Breeding.</title>
        <authorList>
            <person name="Istvanek J."/>
            <person name="Dluhosova J."/>
            <person name="Dluhos P."/>
            <person name="Patkova L."/>
            <person name="Nedelnik J."/>
            <person name="Repkova J."/>
        </authorList>
    </citation>
    <scope>NUCLEOTIDE SEQUENCE [LARGE SCALE GENOMIC DNA]</scope>
    <source>
        <strain evidence="2">cv. Tatra</strain>
        <tissue evidence="1">Young leaves</tissue>
    </source>
</reference>
<evidence type="ECO:0000313" key="1">
    <source>
        <dbReference type="EMBL" id="PNX94683.1"/>
    </source>
</evidence>
<dbReference type="AlphaFoldDB" id="A0A2K3MV23"/>
<evidence type="ECO:0000313" key="2">
    <source>
        <dbReference type="Proteomes" id="UP000236291"/>
    </source>
</evidence>
<organism evidence="1 2">
    <name type="scientific">Trifolium pratense</name>
    <name type="common">Red clover</name>
    <dbReference type="NCBI Taxonomy" id="57577"/>
    <lineage>
        <taxon>Eukaryota</taxon>
        <taxon>Viridiplantae</taxon>
        <taxon>Streptophyta</taxon>
        <taxon>Embryophyta</taxon>
        <taxon>Tracheophyta</taxon>
        <taxon>Spermatophyta</taxon>
        <taxon>Magnoliopsida</taxon>
        <taxon>eudicotyledons</taxon>
        <taxon>Gunneridae</taxon>
        <taxon>Pentapetalae</taxon>
        <taxon>rosids</taxon>
        <taxon>fabids</taxon>
        <taxon>Fabales</taxon>
        <taxon>Fabaceae</taxon>
        <taxon>Papilionoideae</taxon>
        <taxon>50 kb inversion clade</taxon>
        <taxon>NPAAA clade</taxon>
        <taxon>Hologalegina</taxon>
        <taxon>IRL clade</taxon>
        <taxon>Trifolieae</taxon>
        <taxon>Trifolium</taxon>
    </lineage>
</organism>